<keyword evidence="4 6" id="KW-1133">Transmembrane helix</keyword>
<gene>
    <name evidence="8" type="ORF">F2Q68_00009354</name>
    <name evidence="7" type="ORF">F2Q70_00016388</name>
</gene>
<organism evidence="7">
    <name type="scientific">Brassica cretica</name>
    <name type="common">Mustard</name>
    <dbReference type="NCBI Taxonomy" id="69181"/>
    <lineage>
        <taxon>Eukaryota</taxon>
        <taxon>Viridiplantae</taxon>
        <taxon>Streptophyta</taxon>
        <taxon>Embryophyta</taxon>
        <taxon>Tracheophyta</taxon>
        <taxon>Spermatophyta</taxon>
        <taxon>Magnoliopsida</taxon>
        <taxon>eudicotyledons</taxon>
        <taxon>Gunneridae</taxon>
        <taxon>Pentapetalae</taxon>
        <taxon>rosids</taxon>
        <taxon>malvids</taxon>
        <taxon>Brassicales</taxon>
        <taxon>Brassicaceae</taxon>
        <taxon>Brassiceae</taxon>
        <taxon>Brassica</taxon>
    </lineage>
</organism>
<evidence type="ECO:0000256" key="6">
    <source>
        <dbReference type="SAM" id="Phobius"/>
    </source>
</evidence>
<dbReference type="AlphaFoldDB" id="A0A8S9I5C4"/>
<feature type="transmembrane region" description="Helical" evidence="6">
    <location>
        <begin position="21"/>
        <end position="42"/>
    </location>
</feature>
<dbReference type="EMBL" id="QGKY02001250">
    <property type="protein sequence ID" value="KAF2564563.1"/>
    <property type="molecule type" value="Genomic_DNA"/>
</dbReference>
<comment type="subcellular location">
    <subcellularLocation>
        <location evidence="1">Membrane</location>
        <topology evidence="1">Multi-pass membrane protein</topology>
    </subcellularLocation>
</comment>
<keyword evidence="3 6" id="KW-0812">Transmembrane</keyword>
<evidence type="ECO:0000256" key="5">
    <source>
        <dbReference type="ARBA" id="ARBA00023136"/>
    </source>
</evidence>
<feature type="transmembrane region" description="Helical" evidence="6">
    <location>
        <begin position="147"/>
        <end position="166"/>
    </location>
</feature>
<dbReference type="PANTHER" id="PTHR23505:SF72">
    <property type="entry name" value="MAJOR FACILITATOR SUPERFAMILY (MFS) PROFILE DOMAIN-CONTAINING PROTEIN"/>
    <property type="match status" value="1"/>
</dbReference>
<keyword evidence="2" id="KW-0813">Transport</keyword>
<evidence type="ECO:0000313" key="7">
    <source>
        <dbReference type="EMBL" id="KAF2564563.1"/>
    </source>
</evidence>
<keyword evidence="5 6" id="KW-0472">Membrane</keyword>
<dbReference type="EMBL" id="QGKW02000717">
    <property type="protein sequence ID" value="KAF2596317.1"/>
    <property type="molecule type" value="Genomic_DNA"/>
</dbReference>
<proteinExistence type="predicted"/>
<reference evidence="7" key="1">
    <citation type="submission" date="2019-12" db="EMBL/GenBank/DDBJ databases">
        <title>Genome sequencing and annotation of Brassica cretica.</title>
        <authorList>
            <person name="Studholme D.J."/>
            <person name="Sarris P.F."/>
        </authorList>
    </citation>
    <scope>NUCLEOTIDE SEQUENCE</scope>
    <source>
        <strain evidence="8">PFS-001/15</strain>
        <strain evidence="7">PFS-102/07</strain>
        <tissue evidence="7">Leaf</tissue>
    </source>
</reference>
<sequence length="205" mass="22927">MLNSSPTLESWRGWLGGDAGRCRLLGIWCCVVWIMLSAPLLVGGSLDPRVLLWEERQRLVDSARLWGASERRSSQAPPIFAEIVPEKSRTSVYALDKSFESILSSFAPPVVGILAQHVYGYKPIPQGSSRSAEIATDRENAASLAKALYTSIGIPMAACCFIYSFLYRTYPLDRERARMEAFIDSEMRELLPENSNIDIEFSQET</sequence>
<evidence type="ECO:0000313" key="8">
    <source>
        <dbReference type="EMBL" id="KAF2596317.1"/>
    </source>
</evidence>
<dbReference type="InterPro" id="IPR044770">
    <property type="entry name" value="MFS_spinster-like"/>
</dbReference>
<evidence type="ECO:0000256" key="2">
    <source>
        <dbReference type="ARBA" id="ARBA00022448"/>
    </source>
</evidence>
<dbReference type="PANTHER" id="PTHR23505">
    <property type="entry name" value="SPINSTER"/>
    <property type="match status" value="1"/>
</dbReference>
<dbReference type="GO" id="GO:0016020">
    <property type="term" value="C:membrane"/>
    <property type="evidence" value="ECO:0007669"/>
    <property type="project" value="UniProtKB-SubCell"/>
</dbReference>
<dbReference type="Proteomes" id="UP000712281">
    <property type="component" value="Unassembled WGS sequence"/>
</dbReference>
<accession>A0A8S9I5C4</accession>
<comment type="caution">
    <text evidence="7">The sequence shown here is derived from an EMBL/GenBank/DDBJ whole genome shotgun (WGS) entry which is preliminary data.</text>
</comment>
<protein>
    <submittedName>
        <fullName evidence="7">Uncharacterized protein</fullName>
    </submittedName>
</protein>
<evidence type="ECO:0000256" key="1">
    <source>
        <dbReference type="ARBA" id="ARBA00004141"/>
    </source>
</evidence>
<name>A0A8S9I5C4_BRACR</name>
<evidence type="ECO:0000256" key="4">
    <source>
        <dbReference type="ARBA" id="ARBA00022989"/>
    </source>
</evidence>
<evidence type="ECO:0000256" key="3">
    <source>
        <dbReference type="ARBA" id="ARBA00022692"/>
    </source>
</evidence>